<evidence type="ECO:0000313" key="3">
    <source>
        <dbReference type="Proteomes" id="UP000202922"/>
    </source>
</evidence>
<keyword evidence="1" id="KW-0472">Membrane</keyword>
<feature type="transmembrane region" description="Helical" evidence="1">
    <location>
        <begin position="16"/>
        <end position="35"/>
    </location>
</feature>
<feature type="transmembrane region" description="Helical" evidence="1">
    <location>
        <begin position="47"/>
        <end position="68"/>
    </location>
</feature>
<evidence type="ECO:0008006" key="4">
    <source>
        <dbReference type="Google" id="ProtNLM"/>
    </source>
</evidence>
<evidence type="ECO:0000313" key="2">
    <source>
        <dbReference type="EMBL" id="SMX34106.1"/>
    </source>
</evidence>
<dbReference type="InterPro" id="IPR020308">
    <property type="entry name" value="Uncharacterised_Ynq1"/>
</dbReference>
<dbReference type="RefSeq" id="WP_093966324.1">
    <property type="nucleotide sequence ID" value="NZ_FXYE01000001.1"/>
</dbReference>
<sequence length="74" mass="8375">MSRGHKQEEADARQGRVAALVIAGTMILWVGAQWLGGQLGLPTRFAFLFDLAAMAALFWALVVTYQIWRRRRDN</sequence>
<evidence type="ECO:0000256" key="1">
    <source>
        <dbReference type="SAM" id="Phobius"/>
    </source>
</evidence>
<accession>A0A238JWM0</accession>
<protein>
    <recommendedName>
        <fullName evidence="4">DUF5337 domain-containing protein</fullName>
    </recommendedName>
</protein>
<keyword evidence="1" id="KW-0812">Transmembrane</keyword>
<gene>
    <name evidence="2" type="ORF">COL8621_01180</name>
</gene>
<name>A0A238JWM0_9RHOB</name>
<dbReference type="Proteomes" id="UP000202922">
    <property type="component" value="Unassembled WGS sequence"/>
</dbReference>
<reference evidence="3" key="1">
    <citation type="submission" date="2017-05" db="EMBL/GenBank/DDBJ databases">
        <authorList>
            <person name="Rodrigo-Torres L."/>
            <person name="Arahal R. D."/>
            <person name="Lucena T."/>
        </authorList>
    </citation>
    <scope>NUCLEOTIDE SEQUENCE [LARGE SCALE GENOMIC DNA]</scope>
    <source>
        <strain evidence="3">CECT 8621</strain>
    </source>
</reference>
<dbReference type="Pfam" id="PF17272">
    <property type="entry name" value="DUF5337"/>
    <property type="match status" value="1"/>
</dbReference>
<organism evidence="2 3">
    <name type="scientific">Actibacterium lipolyticum</name>
    <dbReference type="NCBI Taxonomy" id="1524263"/>
    <lineage>
        <taxon>Bacteria</taxon>
        <taxon>Pseudomonadati</taxon>
        <taxon>Pseudomonadota</taxon>
        <taxon>Alphaproteobacteria</taxon>
        <taxon>Rhodobacterales</taxon>
        <taxon>Roseobacteraceae</taxon>
        <taxon>Actibacterium</taxon>
    </lineage>
</organism>
<dbReference type="OrthoDB" id="7658896at2"/>
<keyword evidence="1" id="KW-1133">Transmembrane helix</keyword>
<keyword evidence="3" id="KW-1185">Reference proteome</keyword>
<proteinExistence type="predicted"/>
<dbReference type="EMBL" id="FXYE01000001">
    <property type="protein sequence ID" value="SMX34106.1"/>
    <property type="molecule type" value="Genomic_DNA"/>
</dbReference>
<dbReference type="AlphaFoldDB" id="A0A238JWM0"/>